<protein>
    <submittedName>
        <fullName evidence="2">Uncharacterized protein</fullName>
    </submittedName>
</protein>
<dbReference type="EMBL" id="WIWS01000007">
    <property type="protein sequence ID" value="KAF3227351.1"/>
    <property type="molecule type" value="Genomic_DNA"/>
</dbReference>
<feature type="region of interest" description="Disordered" evidence="1">
    <location>
        <begin position="46"/>
        <end position="70"/>
    </location>
</feature>
<feature type="compositionally biased region" description="Acidic residues" evidence="1">
    <location>
        <begin position="46"/>
        <end position="66"/>
    </location>
</feature>
<name>A0A7C8QWX8_ORBOL</name>
<dbReference type="Proteomes" id="UP000472727">
    <property type="component" value="Unassembled WGS sequence"/>
</dbReference>
<reference evidence="2 3" key="1">
    <citation type="submission" date="2019-06" db="EMBL/GenBank/DDBJ databases">
        <authorList>
            <person name="Palmer J.M."/>
        </authorList>
    </citation>
    <scope>NUCLEOTIDE SEQUENCE [LARGE SCALE GENOMIC DNA]</scope>
    <source>
        <strain evidence="2 3">TWF106</strain>
    </source>
</reference>
<accession>A0A7C8QWX8</accession>
<evidence type="ECO:0000256" key="1">
    <source>
        <dbReference type="SAM" id="MobiDB-lite"/>
    </source>
</evidence>
<comment type="caution">
    <text evidence="2">The sequence shown here is derived from an EMBL/GenBank/DDBJ whole genome shotgun (WGS) entry which is preliminary data.</text>
</comment>
<evidence type="ECO:0000313" key="3">
    <source>
        <dbReference type="Proteomes" id="UP000472727"/>
    </source>
</evidence>
<sequence>METKGGYEWILGKLAAACNKKLTAENRTQAAIRVAALYKALRSQYADDDSDDEYGYYGEDSSDEEDRYYNEDGYYYDDYYEYEEEEEDDGEADDGTHRNIGINENGHKIDYDLMYRDRPHKEVYECLSESFGFGFD</sequence>
<organism evidence="2 3">
    <name type="scientific">Orbilia oligospora</name>
    <name type="common">Nematode-trapping fungus</name>
    <name type="synonym">Arthrobotrys oligospora</name>
    <dbReference type="NCBI Taxonomy" id="2813651"/>
    <lineage>
        <taxon>Eukaryota</taxon>
        <taxon>Fungi</taxon>
        <taxon>Dikarya</taxon>
        <taxon>Ascomycota</taxon>
        <taxon>Pezizomycotina</taxon>
        <taxon>Orbiliomycetes</taxon>
        <taxon>Orbiliales</taxon>
        <taxon>Orbiliaceae</taxon>
        <taxon>Orbilia</taxon>
    </lineage>
</organism>
<dbReference type="AlphaFoldDB" id="A0A7C8QWX8"/>
<evidence type="ECO:0000313" key="2">
    <source>
        <dbReference type="EMBL" id="KAF3227351.1"/>
    </source>
</evidence>
<proteinExistence type="predicted"/>
<gene>
    <name evidence="2" type="ORF">TWF106_009867</name>
</gene>